<protein>
    <submittedName>
        <fullName evidence="2">Uncharacterized protein</fullName>
    </submittedName>
</protein>
<name>A0A8S0WY75_CYCAE</name>
<feature type="compositionally biased region" description="Basic and acidic residues" evidence="1">
    <location>
        <begin position="148"/>
        <end position="158"/>
    </location>
</feature>
<proteinExistence type="predicted"/>
<feature type="compositionally biased region" description="Low complexity" evidence="1">
    <location>
        <begin position="159"/>
        <end position="168"/>
    </location>
</feature>
<comment type="caution">
    <text evidence="2">The sequence shown here is derived from an EMBL/GenBank/DDBJ whole genome shotgun (WGS) entry which is preliminary data.</text>
</comment>
<evidence type="ECO:0000256" key="1">
    <source>
        <dbReference type="SAM" id="MobiDB-lite"/>
    </source>
</evidence>
<dbReference type="EMBL" id="CACVBS010000034">
    <property type="protein sequence ID" value="CAA7261798.1"/>
    <property type="molecule type" value="Genomic_DNA"/>
</dbReference>
<sequence>MNRTLFNIENGASNFGMSLSHGNLGRMNIDQPQSQGADYMGPALNGTSLNQQLFSLPRKRTHLDTEADYGSMMDMGDPLQLAAMSTGFQPHQTSSTQVIQLAQDVDNLEGRVYTDMNILKKLINEKHTSVMKRIMELEAELAQMKDQVAELTKHRESDSGSTQTSGGSALPQKENDKEVIIHQDAVQAQMKALIGVAERHVNNKIVLNLPCPCTELSEDRFEEVPGVDGTPPQYLQLWNPNWHVTGTKDNYNVQFINAVLTFEYNQQYQIKPKRLEEPFPMIKNAAFQYLCTLSGKYMTTIDQVAYCKAVSKNEKTKHLNARKAKYAHCATGFKIFEKRHGITGVSAVVTLEYTSDEDTGPGNVSQEDWDKEAGKHCPPGATAVEILWLLTRDETAMWIAYALDKIAIELNKARVHYICFHGLPENADINLQKAAPGTVTPACIVSKQWQEAYGEPGNGMSLTIFNNTQELDIPINTESQSNPELSIWPYLTLIWSISEEFLAGWILEGLGNLTIKDICIMASLTRCTSPAIHGLLNPRHREEAHQL</sequence>
<evidence type="ECO:0000313" key="3">
    <source>
        <dbReference type="Proteomes" id="UP000467700"/>
    </source>
</evidence>
<reference evidence="2 3" key="1">
    <citation type="submission" date="2020-01" db="EMBL/GenBank/DDBJ databases">
        <authorList>
            <person name="Gupta K D."/>
        </authorList>
    </citation>
    <scope>NUCLEOTIDE SEQUENCE [LARGE SCALE GENOMIC DNA]</scope>
</reference>
<dbReference type="AlphaFoldDB" id="A0A8S0WY75"/>
<accession>A0A8S0WY75</accession>
<organism evidence="2 3">
    <name type="scientific">Cyclocybe aegerita</name>
    <name type="common">Black poplar mushroom</name>
    <name type="synonym">Agrocybe aegerita</name>
    <dbReference type="NCBI Taxonomy" id="1973307"/>
    <lineage>
        <taxon>Eukaryota</taxon>
        <taxon>Fungi</taxon>
        <taxon>Dikarya</taxon>
        <taxon>Basidiomycota</taxon>
        <taxon>Agaricomycotina</taxon>
        <taxon>Agaricomycetes</taxon>
        <taxon>Agaricomycetidae</taxon>
        <taxon>Agaricales</taxon>
        <taxon>Agaricineae</taxon>
        <taxon>Bolbitiaceae</taxon>
        <taxon>Cyclocybe</taxon>
    </lineage>
</organism>
<gene>
    <name evidence="2" type="ORF">AAE3_LOCUS3866</name>
</gene>
<keyword evidence="3" id="KW-1185">Reference proteome</keyword>
<evidence type="ECO:0000313" key="2">
    <source>
        <dbReference type="EMBL" id="CAA7261798.1"/>
    </source>
</evidence>
<dbReference type="Proteomes" id="UP000467700">
    <property type="component" value="Unassembled WGS sequence"/>
</dbReference>
<feature type="region of interest" description="Disordered" evidence="1">
    <location>
        <begin position="148"/>
        <end position="172"/>
    </location>
</feature>